<evidence type="ECO:0000313" key="3">
    <source>
        <dbReference type="Proteomes" id="UP000807025"/>
    </source>
</evidence>
<gene>
    <name evidence="2" type="ORF">BDN71DRAFT_1397879</name>
</gene>
<evidence type="ECO:0000256" key="1">
    <source>
        <dbReference type="SAM" id="MobiDB-lite"/>
    </source>
</evidence>
<keyword evidence="3" id="KW-1185">Reference proteome</keyword>
<name>A0A9P5ZP69_PLEER</name>
<evidence type="ECO:0008006" key="4">
    <source>
        <dbReference type="Google" id="ProtNLM"/>
    </source>
</evidence>
<feature type="compositionally biased region" description="Basic and acidic residues" evidence="1">
    <location>
        <begin position="452"/>
        <end position="465"/>
    </location>
</feature>
<accession>A0A9P5ZP69</accession>
<dbReference type="Gene3D" id="3.80.10.10">
    <property type="entry name" value="Ribonuclease Inhibitor"/>
    <property type="match status" value="1"/>
</dbReference>
<dbReference type="SUPFAM" id="SSF52047">
    <property type="entry name" value="RNI-like"/>
    <property type="match status" value="1"/>
</dbReference>
<sequence>QSSTNMASWQSLPAEMKIAVLDLLDNVDVRALATTQRSIYPLCIPSLFTKIILRDWQAIVQFLENVPSHYLSHTRSLDLSTQGDPIHPPRTDAVVRILTAAPRLHHLVLNLAGPLDKRAIQCFAPMARLRTLAISNCADENFLPISERFVVSVAATIPRLEELSLDCISRSKLHVHDSENLPIYVPLVLGDTDIPDHPVLGAQLNLPSLLALPALRKLHIHRTHLGDPAWASVDVRCKLQVLDLGSCCHENDAVNRVCTERIMAAVGPTVDEFALTTSVQDAKFAQRGMTPLQKLRKLHISPFFPIDSIVDTVSNLAGSPIESLSVQCYEDDVVDTCSAMEDFLSLRVERGPLFYDRLKTIHVTVTANDFDFDGDGDDGDDDDVKAMGEADDEEAKERSEAFRRLQEFCNDLKLASEVGSRAVALTSITPVGGKCNGTGPAANGSKCYSPCDAEKPSEKEEKEAGKYLNGRGRRGFAAL</sequence>
<protein>
    <recommendedName>
        <fullName evidence="4">F-box domain-containing protein</fullName>
    </recommendedName>
</protein>
<dbReference type="Proteomes" id="UP000807025">
    <property type="component" value="Unassembled WGS sequence"/>
</dbReference>
<comment type="caution">
    <text evidence="2">The sequence shown here is derived from an EMBL/GenBank/DDBJ whole genome shotgun (WGS) entry which is preliminary data.</text>
</comment>
<reference evidence="2" key="1">
    <citation type="submission" date="2020-11" db="EMBL/GenBank/DDBJ databases">
        <authorList>
            <consortium name="DOE Joint Genome Institute"/>
            <person name="Ahrendt S."/>
            <person name="Riley R."/>
            <person name="Andreopoulos W."/>
            <person name="Labutti K."/>
            <person name="Pangilinan J."/>
            <person name="Ruiz-Duenas F.J."/>
            <person name="Barrasa J.M."/>
            <person name="Sanchez-Garcia M."/>
            <person name="Camarero S."/>
            <person name="Miyauchi S."/>
            <person name="Serrano A."/>
            <person name="Linde D."/>
            <person name="Babiker R."/>
            <person name="Drula E."/>
            <person name="Ayuso-Fernandez I."/>
            <person name="Pacheco R."/>
            <person name="Padilla G."/>
            <person name="Ferreira P."/>
            <person name="Barriuso J."/>
            <person name="Kellner H."/>
            <person name="Castanera R."/>
            <person name="Alfaro M."/>
            <person name="Ramirez L."/>
            <person name="Pisabarro A.G."/>
            <person name="Kuo A."/>
            <person name="Tritt A."/>
            <person name="Lipzen A."/>
            <person name="He G."/>
            <person name="Yan M."/>
            <person name="Ng V."/>
            <person name="Cullen D."/>
            <person name="Martin F."/>
            <person name="Rosso M.-N."/>
            <person name="Henrissat B."/>
            <person name="Hibbett D."/>
            <person name="Martinez A.T."/>
            <person name="Grigoriev I.V."/>
        </authorList>
    </citation>
    <scope>NUCLEOTIDE SEQUENCE</scope>
    <source>
        <strain evidence="2">ATCC 90797</strain>
    </source>
</reference>
<evidence type="ECO:0000313" key="2">
    <source>
        <dbReference type="EMBL" id="KAF9491703.1"/>
    </source>
</evidence>
<organism evidence="2 3">
    <name type="scientific">Pleurotus eryngii</name>
    <name type="common">Boletus of the steppes</name>
    <dbReference type="NCBI Taxonomy" id="5323"/>
    <lineage>
        <taxon>Eukaryota</taxon>
        <taxon>Fungi</taxon>
        <taxon>Dikarya</taxon>
        <taxon>Basidiomycota</taxon>
        <taxon>Agaricomycotina</taxon>
        <taxon>Agaricomycetes</taxon>
        <taxon>Agaricomycetidae</taxon>
        <taxon>Agaricales</taxon>
        <taxon>Pleurotineae</taxon>
        <taxon>Pleurotaceae</taxon>
        <taxon>Pleurotus</taxon>
    </lineage>
</organism>
<feature type="region of interest" description="Disordered" evidence="1">
    <location>
        <begin position="434"/>
        <end position="479"/>
    </location>
</feature>
<dbReference type="AlphaFoldDB" id="A0A9P5ZP69"/>
<feature type="region of interest" description="Disordered" evidence="1">
    <location>
        <begin position="372"/>
        <end position="397"/>
    </location>
</feature>
<feature type="compositionally biased region" description="Acidic residues" evidence="1">
    <location>
        <begin position="372"/>
        <end position="394"/>
    </location>
</feature>
<feature type="non-terminal residue" evidence="2">
    <location>
        <position position="1"/>
    </location>
</feature>
<dbReference type="InterPro" id="IPR032675">
    <property type="entry name" value="LRR_dom_sf"/>
</dbReference>
<proteinExistence type="predicted"/>
<dbReference type="OrthoDB" id="3235026at2759"/>
<dbReference type="EMBL" id="MU154613">
    <property type="protein sequence ID" value="KAF9491703.1"/>
    <property type="molecule type" value="Genomic_DNA"/>
</dbReference>